<organism evidence="2 3">
    <name type="scientific">Fibroporia radiculosa</name>
    <dbReference type="NCBI Taxonomy" id="599839"/>
    <lineage>
        <taxon>Eukaryota</taxon>
        <taxon>Fungi</taxon>
        <taxon>Dikarya</taxon>
        <taxon>Basidiomycota</taxon>
        <taxon>Agaricomycotina</taxon>
        <taxon>Agaricomycetes</taxon>
        <taxon>Polyporales</taxon>
        <taxon>Fibroporiaceae</taxon>
        <taxon>Fibroporia</taxon>
    </lineage>
</organism>
<keyword evidence="3" id="KW-1185">Reference proteome</keyword>
<gene>
    <name evidence="2" type="ORF">FIBRA_09287</name>
</gene>
<name>J7SCW5_9APHY</name>
<dbReference type="AlphaFoldDB" id="J7SCW5"/>
<reference evidence="2 3" key="1">
    <citation type="journal article" date="2012" name="Appl. Environ. Microbiol.">
        <title>Short-read sequencing for genomic analysis of the brown rot fungus Fibroporia radiculosa.</title>
        <authorList>
            <person name="Tang J.D."/>
            <person name="Perkins A.D."/>
            <person name="Sonstegard T.S."/>
            <person name="Schroeder S.G."/>
            <person name="Burgess S.C."/>
            <person name="Diehl S.V."/>
        </authorList>
    </citation>
    <scope>NUCLEOTIDE SEQUENCE [LARGE SCALE GENOMIC DNA]</scope>
    <source>
        <strain evidence="2 3">TFFH 294</strain>
    </source>
</reference>
<keyword evidence="1" id="KW-0732">Signal</keyword>
<dbReference type="HOGENOM" id="CLU_2831216_0_0_1"/>
<evidence type="ECO:0000313" key="3">
    <source>
        <dbReference type="Proteomes" id="UP000006352"/>
    </source>
</evidence>
<dbReference type="InParanoid" id="J7SCW5"/>
<protein>
    <submittedName>
        <fullName evidence="2">Uncharacterized protein</fullName>
    </submittedName>
</protein>
<dbReference type="RefSeq" id="XP_012176994.1">
    <property type="nucleotide sequence ID" value="XM_012321604.1"/>
</dbReference>
<accession>J7SCW5</accession>
<dbReference type="Proteomes" id="UP000006352">
    <property type="component" value="Unassembled WGS sequence"/>
</dbReference>
<proteinExistence type="predicted"/>
<sequence>MSLFKFIFTIIVVAAFAMNAEAEPCFVTSDDAEPTDVHDHSVRQFAYNTNAYVSYSMMMTYRLIPD</sequence>
<dbReference type="GeneID" id="24101873"/>
<feature type="chain" id="PRO_5003796682" evidence="1">
    <location>
        <begin position="23"/>
        <end position="66"/>
    </location>
</feature>
<feature type="signal peptide" evidence="1">
    <location>
        <begin position="1"/>
        <end position="22"/>
    </location>
</feature>
<evidence type="ECO:0000313" key="2">
    <source>
        <dbReference type="EMBL" id="CCM06973.1"/>
    </source>
</evidence>
<dbReference type="EMBL" id="HE797588">
    <property type="protein sequence ID" value="CCM06973.1"/>
    <property type="molecule type" value="Genomic_DNA"/>
</dbReference>
<evidence type="ECO:0000256" key="1">
    <source>
        <dbReference type="SAM" id="SignalP"/>
    </source>
</evidence>